<dbReference type="EMBL" id="JAQAGZ010000007">
    <property type="protein sequence ID" value="MCZ8513162.1"/>
    <property type="molecule type" value="Genomic_DNA"/>
</dbReference>
<feature type="domain" description="Ketosynthase family 3 (KS3)" evidence="4">
    <location>
        <begin position="416"/>
        <end position="777"/>
    </location>
</feature>
<dbReference type="PROSITE" id="PS00606">
    <property type="entry name" value="KS3_1"/>
    <property type="match status" value="1"/>
</dbReference>
<evidence type="ECO:0000256" key="1">
    <source>
        <dbReference type="ARBA" id="ARBA00008467"/>
    </source>
</evidence>
<comment type="similarity">
    <text evidence="1 3">Belongs to the thiolase-like superfamily. Beta-ketoacyl-ACP synthases family.</text>
</comment>
<evidence type="ECO:0000259" key="4">
    <source>
        <dbReference type="PROSITE" id="PS52004"/>
    </source>
</evidence>
<reference evidence="5 6" key="1">
    <citation type="submission" date="2022-12" db="EMBL/GenBank/DDBJ databases">
        <title>Draft genome sequence of Paenibacillus sp. dW9.</title>
        <authorList>
            <person name="Choi E.-W."/>
            <person name="Kim D.-U."/>
        </authorList>
    </citation>
    <scope>NUCLEOTIDE SEQUENCE [LARGE SCALE GENOMIC DNA]</scope>
    <source>
        <strain evidence="6">dW9</strain>
    </source>
</reference>
<dbReference type="RefSeq" id="WP_269881651.1">
    <property type="nucleotide sequence ID" value="NZ_JAQAGZ010000007.1"/>
</dbReference>
<organism evidence="5 6">
    <name type="scientific">Paenibacillus gyeongsangnamensis</name>
    <dbReference type="NCBI Taxonomy" id="3388067"/>
    <lineage>
        <taxon>Bacteria</taxon>
        <taxon>Bacillati</taxon>
        <taxon>Bacillota</taxon>
        <taxon>Bacilli</taxon>
        <taxon>Bacillales</taxon>
        <taxon>Paenibacillaceae</taxon>
        <taxon>Paenibacillus</taxon>
    </lineage>
</organism>
<dbReference type="InterPro" id="IPR016039">
    <property type="entry name" value="Thiolase-like"/>
</dbReference>
<dbReference type="InterPro" id="IPR020841">
    <property type="entry name" value="PKS_Beta-ketoAc_synthase_dom"/>
</dbReference>
<feature type="domain" description="Ketosynthase family 3 (KS3)" evidence="4">
    <location>
        <begin position="4"/>
        <end position="400"/>
    </location>
</feature>
<dbReference type="PANTHER" id="PTHR11712">
    <property type="entry name" value="POLYKETIDE SYNTHASE-RELATED"/>
    <property type="match status" value="1"/>
</dbReference>
<evidence type="ECO:0000313" key="6">
    <source>
        <dbReference type="Proteomes" id="UP001527882"/>
    </source>
</evidence>
<protein>
    <submittedName>
        <fullName evidence="5">Beta-ketoacyl-[acyl-carrier-protein] synthase family protein</fullName>
    </submittedName>
</protein>
<comment type="caution">
    <text evidence="5">The sequence shown here is derived from an EMBL/GenBank/DDBJ whole genome shotgun (WGS) entry which is preliminary data.</text>
</comment>
<name>A0ABT4Q8G1_9BACL</name>
<dbReference type="PANTHER" id="PTHR11712:SF336">
    <property type="entry name" value="3-OXOACYL-[ACYL-CARRIER-PROTEIN] SYNTHASE, MITOCHONDRIAL"/>
    <property type="match status" value="1"/>
</dbReference>
<dbReference type="InterPro" id="IPR014031">
    <property type="entry name" value="Ketoacyl_synth_C"/>
</dbReference>
<dbReference type="InterPro" id="IPR018201">
    <property type="entry name" value="Ketoacyl_synth_AS"/>
</dbReference>
<dbReference type="CDD" id="cd00834">
    <property type="entry name" value="KAS_I_II"/>
    <property type="match status" value="1"/>
</dbReference>
<proteinExistence type="inferred from homology"/>
<dbReference type="InterPro" id="IPR000794">
    <property type="entry name" value="Beta-ketoacyl_synthase"/>
</dbReference>
<dbReference type="Gene3D" id="3.40.47.10">
    <property type="match status" value="3"/>
</dbReference>
<dbReference type="PROSITE" id="PS52004">
    <property type="entry name" value="KS3_2"/>
    <property type="match status" value="2"/>
</dbReference>
<dbReference type="Proteomes" id="UP001527882">
    <property type="component" value="Unassembled WGS sequence"/>
</dbReference>
<keyword evidence="2 3" id="KW-0808">Transferase</keyword>
<dbReference type="SMART" id="SM00825">
    <property type="entry name" value="PKS_KS"/>
    <property type="match status" value="1"/>
</dbReference>
<keyword evidence="6" id="KW-1185">Reference proteome</keyword>
<gene>
    <name evidence="5" type="ORF">O9H85_12145</name>
</gene>
<dbReference type="Pfam" id="PF02801">
    <property type="entry name" value="Ketoacyl-synt_C"/>
    <property type="match status" value="2"/>
</dbReference>
<evidence type="ECO:0000256" key="3">
    <source>
        <dbReference type="RuleBase" id="RU003694"/>
    </source>
</evidence>
<evidence type="ECO:0000256" key="2">
    <source>
        <dbReference type="ARBA" id="ARBA00022679"/>
    </source>
</evidence>
<evidence type="ECO:0000313" key="5">
    <source>
        <dbReference type="EMBL" id="MCZ8513162.1"/>
    </source>
</evidence>
<sequence>MKPKKRVVVTGIGIICSLGADKHEVIDNMKKNQTGIGPITRFNTDKFLSQIGAEVKDYAPEKYFSEQEQNLYDYCSQFGIIAAKEALTESGIEITRENSARFGVAFGTCNGGINSLEEQATVTDLDVERTSRYPFYQQGDNIAMNFGLHGPVNTLNTACAASGNAIGFAYDMITEGYADTMLAGGSDSMSSSVYAGFNVLQALNPVPCSPYNNKFGLSLGEGAAFVVLESLESALKRGAHIYAEVCGYGLSSDAYHETAPEPEGRGIQLAVEFALSNANVSKDQIDYINTHGTGTKANDSAELFGLRQLFGEERFNQIQVSSSKAYFGHNLGAAAAIEYVTTLLALKDGLLPATLHFESPRDGVNPLNLVTNEMKESTVQYFLCNNSAFGGHNASIVSYNWAYGQRTVQETEIREPKRVAVVGLGTVSKWGHRSGSILPWLMEEEATSSSESFSLKEYNKDLYERRMNQLSQNSIGAAHLALQDSGITTQGNQQDIGLFYGTSRGSLESAQKYLTAIFEKGPDHASGVYFPDMVLNSTAGKIAKKLGLKGYGTSLSTGGNDGLISALYGYETIRAGIQKYGLIGTGDELSAMSSKVDSAIGLDRIPYEMGEGSAFMVIMDLEQAQNEGKEIYAELKGFGTAFSGTQNGSDGEVLKRVIKMALSRSGLDASSIDFVFFNSTSGMDEPTADRQALSEIFGDRQVPVLCLNDRFGYCESAGSLFHLTAAVDALRSSRFIEAHALEAAAASSLDRIVHDGGVGLVVSSSLNGNYTAAVVAQWDK</sequence>
<accession>A0ABT4Q8G1</accession>
<dbReference type="InterPro" id="IPR014030">
    <property type="entry name" value="Ketoacyl_synth_N"/>
</dbReference>
<dbReference type="Pfam" id="PF00109">
    <property type="entry name" value="ketoacyl-synt"/>
    <property type="match status" value="2"/>
</dbReference>
<dbReference type="SUPFAM" id="SSF53901">
    <property type="entry name" value="Thiolase-like"/>
    <property type="match status" value="4"/>
</dbReference>